<dbReference type="InterPro" id="IPR007527">
    <property type="entry name" value="Znf_SWIM"/>
</dbReference>
<sequence>MNDRLPPAAPDTVAAAVEALTSRLRKKLDAAIEQYAAVPAVTEGGTVSVRCGDDAVVTLEPGAFGAVTTAEQARCTCLLAPRCLHRAAVLSACPVADASAAPEPEPADTGLGTGTAPGAPGAADGSSPSGTDGSAAAAAGRRAGCRAAAGRTAHRRPGGRRD</sequence>
<feature type="compositionally biased region" description="Basic residues" evidence="1">
    <location>
        <begin position="152"/>
        <end position="162"/>
    </location>
</feature>
<comment type="caution">
    <text evidence="3">The sequence shown here is derived from an EMBL/GenBank/DDBJ whole genome shotgun (WGS) entry which is preliminary data.</text>
</comment>
<feature type="compositionally biased region" description="Low complexity" evidence="1">
    <location>
        <begin position="97"/>
        <end position="151"/>
    </location>
</feature>
<gene>
    <name evidence="3" type="ORF">SZN_37691</name>
</gene>
<feature type="region of interest" description="Disordered" evidence="1">
    <location>
        <begin position="97"/>
        <end position="162"/>
    </location>
</feature>
<proteinExistence type="predicted"/>
<organism evidence="3 4">
    <name type="scientific">Streptomyces zinciresistens K42</name>
    <dbReference type="NCBI Taxonomy" id="700597"/>
    <lineage>
        <taxon>Bacteria</taxon>
        <taxon>Bacillati</taxon>
        <taxon>Actinomycetota</taxon>
        <taxon>Actinomycetes</taxon>
        <taxon>Kitasatosporales</taxon>
        <taxon>Streptomycetaceae</taxon>
        <taxon>Streptomyces</taxon>
    </lineage>
</organism>
<evidence type="ECO:0000256" key="1">
    <source>
        <dbReference type="SAM" id="MobiDB-lite"/>
    </source>
</evidence>
<name>G2GPS4_9ACTN</name>
<reference evidence="3 4" key="1">
    <citation type="submission" date="2011-08" db="EMBL/GenBank/DDBJ databases">
        <authorList>
            <person name="Lin Y."/>
            <person name="Hao X."/>
            <person name="Johnstone L."/>
            <person name="Miller S.J."/>
            <person name="Wei G."/>
            <person name="Rensing C."/>
        </authorList>
    </citation>
    <scope>NUCLEOTIDE SEQUENCE [LARGE SCALE GENOMIC DNA]</scope>
    <source>
        <strain evidence="3 4">K42</strain>
    </source>
</reference>
<feature type="domain" description="SWIM-type" evidence="2">
    <location>
        <begin position="58"/>
        <end position="93"/>
    </location>
</feature>
<evidence type="ECO:0000313" key="3">
    <source>
        <dbReference type="EMBL" id="EGX54492.1"/>
    </source>
</evidence>
<dbReference type="Pfam" id="PF04434">
    <property type="entry name" value="SWIM"/>
    <property type="match status" value="1"/>
</dbReference>
<evidence type="ECO:0000259" key="2">
    <source>
        <dbReference type="Pfam" id="PF04434"/>
    </source>
</evidence>
<feature type="non-terminal residue" evidence="3">
    <location>
        <position position="162"/>
    </location>
</feature>
<dbReference type="GO" id="GO:0008270">
    <property type="term" value="F:zinc ion binding"/>
    <property type="evidence" value="ECO:0007669"/>
    <property type="project" value="InterPro"/>
</dbReference>
<dbReference type="EMBL" id="AGBF01000428">
    <property type="protein sequence ID" value="EGX54492.1"/>
    <property type="molecule type" value="Genomic_DNA"/>
</dbReference>
<dbReference type="Proteomes" id="UP000004217">
    <property type="component" value="Unassembled WGS sequence"/>
</dbReference>
<keyword evidence="4" id="KW-1185">Reference proteome</keyword>
<evidence type="ECO:0000313" key="4">
    <source>
        <dbReference type="Proteomes" id="UP000004217"/>
    </source>
</evidence>
<accession>G2GPS4</accession>
<protein>
    <recommendedName>
        <fullName evidence="2">SWIM-type domain-containing protein</fullName>
    </recommendedName>
</protein>
<dbReference type="RefSeq" id="WP_007506455.1">
    <property type="nucleotide sequence ID" value="NZ_AGBF01000428.1"/>
</dbReference>
<dbReference type="AlphaFoldDB" id="G2GPS4"/>